<dbReference type="InterPro" id="IPR029063">
    <property type="entry name" value="SAM-dependent_MTases_sf"/>
</dbReference>
<proteinExistence type="inferred from homology"/>
<dbReference type="SUPFAM" id="SSF53335">
    <property type="entry name" value="S-adenosyl-L-methionine-dependent methyltransferases"/>
    <property type="match status" value="1"/>
</dbReference>
<dbReference type="RefSeq" id="WP_136865380.1">
    <property type="nucleotide sequence ID" value="NZ_SWCJ01000028.1"/>
</dbReference>
<gene>
    <name evidence="8 11" type="primary">bioC</name>
    <name evidence="11" type="ORF">FCL42_20990</name>
</gene>
<evidence type="ECO:0000256" key="6">
    <source>
        <dbReference type="ARBA" id="ARBA00022691"/>
    </source>
</evidence>
<comment type="catalytic activity">
    <reaction evidence="1 8">
        <text>malonyl-[ACP] + S-adenosyl-L-methionine = malonyl-[ACP] methyl ester + S-adenosyl-L-homocysteine</text>
        <dbReference type="Rhea" id="RHEA:17105"/>
        <dbReference type="Rhea" id="RHEA-COMP:9623"/>
        <dbReference type="Rhea" id="RHEA-COMP:9954"/>
        <dbReference type="ChEBI" id="CHEBI:57856"/>
        <dbReference type="ChEBI" id="CHEBI:59789"/>
        <dbReference type="ChEBI" id="CHEBI:78449"/>
        <dbReference type="ChEBI" id="CHEBI:78845"/>
        <dbReference type="EC" id="2.1.1.197"/>
    </reaction>
</comment>
<comment type="similarity">
    <text evidence="8">Belongs to the methyltransferase superfamily.</text>
</comment>
<evidence type="ECO:0000313" key="12">
    <source>
        <dbReference type="Proteomes" id="UP000305675"/>
    </source>
</evidence>
<keyword evidence="7 8" id="KW-0093">Biotin biosynthesis</keyword>
<dbReference type="GO" id="GO:0008757">
    <property type="term" value="F:S-adenosylmethionine-dependent methyltransferase activity"/>
    <property type="evidence" value="ECO:0007669"/>
    <property type="project" value="InterPro"/>
</dbReference>
<dbReference type="EC" id="2.1.1.197" evidence="3 8"/>
<dbReference type="InterPro" id="IPR011814">
    <property type="entry name" value="BioC"/>
</dbReference>
<keyword evidence="12" id="KW-1185">Reference proteome</keyword>
<reference evidence="11 12" key="1">
    <citation type="submission" date="2019-04" db="EMBL/GenBank/DDBJ databases">
        <authorList>
            <person name="Hwang J.C."/>
        </authorList>
    </citation>
    <scope>NUCLEOTIDE SEQUENCE [LARGE SCALE GENOMIC DNA]</scope>
    <source>
        <strain evidence="11 12">IMCC35002</strain>
    </source>
</reference>
<dbReference type="Pfam" id="PF08241">
    <property type="entry name" value="Methyltransf_11"/>
    <property type="match status" value="1"/>
</dbReference>
<dbReference type="GO" id="GO:0032259">
    <property type="term" value="P:methylation"/>
    <property type="evidence" value="ECO:0007669"/>
    <property type="project" value="UniProtKB-KW"/>
</dbReference>
<protein>
    <recommendedName>
        <fullName evidence="3 8">Malonyl-[acyl-carrier protein] O-methyltransferase</fullName>
        <shortName evidence="8">Malonyl-ACP O-methyltransferase</shortName>
        <ecNumber evidence="3 8">2.1.1.197</ecNumber>
    </recommendedName>
    <alternativeName>
        <fullName evidence="8">Biotin synthesis protein BioC</fullName>
    </alternativeName>
</protein>
<dbReference type="PANTHER" id="PTHR13090">
    <property type="entry name" value="ARGININE-HYDROXYLASE NDUFAF5, MITOCHONDRIAL"/>
    <property type="match status" value="1"/>
</dbReference>
<dbReference type="Proteomes" id="UP000305675">
    <property type="component" value="Unassembled WGS sequence"/>
</dbReference>
<dbReference type="NCBIfam" id="TIGR02072">
    <property type="entry name" value="BioC"/>
    <property type="match status" value="1"/>
</dbReference>
<evidence type="ECO:0000259" key="10">
    <source>
        <dbReference type="Pfam" id="PF08241"/>
    </source>
</evidence>
<dbReference type="AlphaFoldDB" id="A0A4V5NV57"/>
<dbReference type="GO" id="GO:0010340">
    <property type="term" value="F:carboxyl-O-methyltransferase activity"/>
    <property type="evidence" value="ECO:0007669"/>
    <property type="project" value="UniProtKB-UniRule"/>
</dbReference>
<evidence type="ECO:0000313" key="11">
    <source>
        <dbReference type="EMBL" id="TKB49182.1"/>
    </source>
</evidence>
<evidence type="ECO:0000256" key="8">
    <source>
        <dbReference type="HAMAP-Rule" id="MF_00835"/>
    </source>
</evidence>
<keyword evidence="5 8" id="KW-0808">Transferase</keyword>
<dbReference type="OrthoDB" id="9760689at2"/>
<feature type="compositionally biased region" description="Polar residues" evidence="9">
    <location>
        <begin position="1"/>
        <end position="16"/>
    </location>
</feature>
<dbReference type="EMBL" id="SWCJ01000028">
    <property type="protein sequence ID" value="TKB49182.1"/>
    <property type="molecule type" value="Genomic_DNA"/>
</dbReference>
<feature type="region of interest" description="Disordered" evidence="9">
    <location>
        <begin position="1"/>
        <end position="20"/>
    </location>
</feature>
<dbReference type="GO" id="GO:0102130">
    <property type="term" value="F:malonyl-CoA methyltransferase activity"/>
    <property type="evidence" value="ECO:0007669"/>
    <property type="project" value="UniProtKB-EC"/>
</dbReference>
<keyword evidence="6 8" id="KW-0949">S-adenosyl-L-methionine</keyword>
<name>A0A4V5NV57_9GAMM</name>
<comment type="function">
    <text evidence="8">Converts the free carboxyl group of a malonyl-thioester to its methyl ester by transfer of a methyl group from S-adenosyl-L-methionine (SAM). It allows to synthesize pimeloyl-ACP via the fatty acid synthetic pathway.</text>
</comment>
<dbReference type="InterPro" id="IPR013216">
    <property type="entry name" value="Methyltransf_11"/>
</dbReference>
<dbReference type="GO" id="GO:0009102">
    <property type="term" value="P:biotin biosynthetic process"/>
    <property type="evidence" value="ECO:0007669"/>
    <property type="project" value="UniProtKB-UniRule"/>
</dbReference>
<sequence length="274" mass="29638">MANQTENWQRSRNHAQTPADKSAIGDAFGKAAASYDAHAELQRLSGNRLLELAGPLSLGSLLDLGCGSGHFTEVLAKQGHALTGLDLSAEMIKFTQARAETHGFKVQTFVGDIDQLPVAPASIDKVFSNLALQWSDDLSAALAQLKRSLKPGGQLLFTTLVDGSLHELADAWQHVDGRPRINRFLTREQIQRAIANAGLTGTVQFEPITLYFDSVMAVMRSLKGVGATHLHQGRSQGLTGKGQIRALQNAYSRAPQGRPLTYQLCFAIVRPNDA</sequence>
<evidence type="ECO:0000256" key="7">
    <source>
        <dbReference type="ARBA" id="ARBA00022756"/>
    </source>
</evidence>
<dbReference type="HAMAP" id="MF_00835">
    <property type="entry name" value="BioC"/>
    <property type="match status" value="1"/>
</dbReference>
<dbReference type="CDD" id="cd02440">
    <property type="entry name" value="AdoMet_MTases"/>
    <property type="match status" value="1"/>
</dbReference>
<evidence type="ECO:0000256" key="2">
    <source>
        <dbReference type="ARBA" id="ARBA00004746"/>
    </source>
</evidence>
<organism evidence="11 12">
    <name type="scientific">Ferrimonas aestuarii</name>
    <dbReference type="NCBI Taxonomy" id="2569539"/>
    <lineage>
        <taxon>Bacteria</taxon>
        <taxon>Pseudomonadati</taxon>
        <taxon>Pseudomonadota</taxon>
        <taxon>Gammaproteobacteria</taxon>
        <taxon>Alteromonadales</taxon>
        <taxon>Ferrimonadaceae</taxon>
        <taxon>Ferrimonas</taxon>
    </lineage>
</organism>
<keyword evidence="4 8" id="KW-0489">Methyltransferase</keyword>
<evidence type="ECO:0000256" key="5">
    <source>
        <dbReference type="ARBA" id="ARBA00022679"/>
    </source>
</evidence>
<feature type="domain" description="Methyltransferase type 11" evidence="10">
    <location>
        <begin position="62"/>
        <end position="157"/>
    </location>
</feature>
<dbReference type="UniPathway" id="UPA00078"/>
<dbReference type="PANTHER" id="PTHR13090:SF1">
    <property type="entry name" value="ARGININE-HYDROXYLASE NDUFAF5, MITOCHONDRIAL"/>
    <property type="match status" value="1"/>
</dbReference>
<accession>A0A4V5NV57</accession>
<evidence type="ECO:0000256" key="3">
    <source>
        <dbReference type="ARBA" id="ARBA00012327"/>
    </source>
</evidence>
<comment type="pathway">
    <text evidence="2 8">Cofactor biosynthesis; biotin biosynthesis.</text>
</comment>
<dbReference type="Gene3D" id="3.40.50.150">
    <property type="entry name" value="Vaccinia Virus protein VP39"/>
    <property type="match status" value="1"/>
</dbReference>
<comment type="caution">
    <text evidence="11">The sequence shown here is derived from an EMBL/GenBank/DDBJ whole genome shotgun (WGS) entry which is preliminary data.</text>
</comment>
<evidence type="ECO:0000256" key="1">
    <source>
        <dbReference type="ARBA" id="ARBA00000852"/>
    </source>
</evidence>
<evidence type="ECO:0000256" key="9">
    <source>
        <dbReference type="SAM" id="MobiDB-lite"/>
    </source>
</evidence>
<evidence type="ECO:0000256" key="4">
    <source>
        <dbReference type="ARBA" id="ARBA00022603"/>
    </source>
</evidence>
<dbReference type="InterPro" id="IPR050602">
    <property type="entry name" value="Malonyl-ACP_OMT"/>
</dbReference>